<accession>A0A6S6M733</accession>
<dbReference type="PANTHER" id="PTHR43228">
    <property type="entry name" value="TWO-COMPONENT RESPONSE REGULATOR"/>
    <property type="match status" value="1"/>
</dbReference>
<proteinExistence type="predicted"/>
<name>A0A6S6M733_9BACT</name>
<gene>
    <name evidence="3" type="ORF">GEOBRER4_n2181</name>
</gene>
<evidence type="ECO:0000313" key="4">
    <source>
        <dbReference type="Proteomes" id="UP000515472"/>
    </source>
</evidence>
<evidence type="ECO:0000256" key="1">
    <source>
        <dbReference type="PROSITE-ProRule" id="PRU00169"/>
    </source>
</evidence>
<dbReference type="InterPro" id="IPR011006">
    <property type="entry name" value="CheY-like_superfamily"/>
</dbReference>
<keyword evidence="4" id="KW-1185">Reference proteome</keyword>
<organism evidence="3 4">
    <name type="scientific">Citrifermentans bremense</name>
    <dbReference type="NCBI Taxonomy" id="60035"/>
    <lineage>
        <taxon>Bacteria</taxon>
        <taxon>Pseudomonadati</taxon>
        <taxon>Thermodesulfobacteriota</taxon>
        <taxon>Desulfuromonadia</taxon>
        <taxon>Geobacterales</taxon>
        <taxon>Geobacteraceae</taxon>
        <taxon>Citrifermentans</taxon>
    </lineage>
</organism>
<dbReference type="Gene3D" id="3.40.50.2300">
    <property type="match status" value="1"/>
</dbReference>
<dbReference type="RefSeq" id="WP_185242276.1">
    <property type="nucleotide sequence ID" value="NZ_AP023213.1"/>
</dbReference>
<dbReference type="KEGG" id="gbn:GEOBRER4_21010"/>
<dbReference type="Pfam" id="PF00072">
    <property type="entry name" value="Response_reg"/>
    <property type="match status" value="1"/>
</dbReference>
<dbReference type="GO" id="GO:0000160">
    <property type="term" value="P:phosphorelay signal transduction system"/>
    <property type="evidence" value="ECO:0007669"/>
    <property type="project" value="InterPro"/>
</dbReference>
<dbReference type="InterPro" id="IPR052048">
    <property type="entry name" value="ST_Response_Regulator"/>
</dbReference>
<protein>
    <submittedName>
        <fullName evidence="3">Response regulator receiver protein</fullName>
    </submittedName>
</protein>
<dbReference type="PROSITE" id="PS50110">
    <property type="entry name" value="RESPONSE_REGULATORY"/>
    <property type="match status" value="1"/>
</dbReference>
<evidence type="ECO:0000259" key="2">
    <source>
        <dbReference type="PROSITE" id="PS50110"/>
    </source>
</evidence>
<feature type="modified residue" description="4-aspartylphosphate" evidence="1">
    <location>
        <position position="54"/>
    </location>
</feature>
<sequence length="119" mass="13503">MKRRVLIVDDVEDIRVMLRHMIEKEGHTIVAEATNGIEAVEKFREHHPDVTIMDIDMPFKTGVEAAREIRELAQSSRIVFCSGGFSKHETPPAELRTGPSSLLRKPFLPSQLYQELCAC</sequence>
<dbReference type="SMART" id="SM00448">
    <property type="entry name" value="REC"/>
    <property type="match status" value="1"/>
</dbReference>
<dbReference type="SUPFAM" id="SSF52172">
    <property type="entry name" value="CheY-like"/>
    <property type="match status" value="1"/>
</dbReference>
<keyword evidence="1" id="KW-0597">Phosphoprotein</keyword>
<dbReference type="InterPro" id="IPR001789">
    <property type="entry name" value="Sig_transdc_resp-reg_receiver"/>
</dbReference>
<feature type="domain" description="Response regulatory" evidence="2">
    <location>
        <begin position="4"/>
        <end position="119"/>
    </location>
</feature>
<dbReference type="PANTHER" id="PTHR43228:SF1">
    <property type="entry name" value="TWO-COMPONENT RESPONSE REGULATOR ARR22"/>
    <property type="match status" value="1"/>
</dbReference>
<dbReference type="Proteomes" id="UP000515472">
    <property type="component" value="Chromosome"/>
</dbReference>
<dbReference type="EMBL" id="AP023213">
    <property type="protein sequence ID" value="BCG47351.1"/>
    <property type="molecule type" value="Genomic_DNA"/>
</dbReference>
<dbReference type="AlphaFoldDB" id="A0A6S6M733"/>
<reference evidence="3 4" key="1">
    <citation type="submission" date="2020-06" db="EMBL/GenBank/DDBJ databases">
        <title>Interaction of electrochemicaly active bacteria, Geobacter bremensis R4 on different carbon anode.</title>
        <authorList>
            <person name="Meng L."/>
            <person name="Yoshida N."/>
        </authorList>
    </citation>
    <scope>NUCLEOTIDE SEQUENCE [LARGE SCALE GENOMIC DNA]</scope>
    <source>
        <strain evidence="3 4">R4</strain>
    </source>
</reference>
<evidence type="ECO:0000313" key="3">
    <source>
        <dbReference type="EMBL" id="BCG47351.1"/>
    </source>
</evidence>